<evidence type="ECO:0000313" key="8">
    <source>
        <dbReference type="Ensembl" id="ENSBGRP00000008825.1"/>
    </source>
</evidence>
<dbReference type="InterPro" id="IPR017942">
    <property type="entry name" value="Lipid-bd_serum_glycop_N"/>
</dbReference>
<keyword evidence="9" id="KW-1185">Reference proteome</keyword>
<dbReference type="PANTHER" id="PTHR47145">
    <property type="entry name" value="BPI FOLD-CONTAINING FAMILY A MEMBER 2"/>
    <property type="match status" value="1"/>
</dbReference>
<sequence length="233" mass="25464">MLPLWRLVLLCGLLTGTSASLLDNNVVRELQSALRKELETDDSASEPVLEKVKEVLPEKIQDAEIVLDKDNSNNRQLLVRCLRLTIRSISIGNITFQGTPGGTSINLSISITAKVTLTLPLLGAVIDLTLNFVLQRSISFKIDEAGTLMVVLGECTYTPAKISLPFVNSSVSSLTGLMSNIRKTVTTLVNLVETYIVKYVLCPRIGTIISSLNENLVNNLNDILQKTAQQIVN</sequence>
<keyword evidence="5" id="KW-1015">Disulfide bond</keyword>
<proteinExistence type="inferred from homology"/>
<organism evidence="8 9">
    <name type="scientific">Bos mutus grunniens</name>
    <name type="common">Wild yak</name>
    <name type="synonym">Bos grunniens</name>
    <dbReference type="NCBI Taxonomy" id="30521"/>
    <lineage>
        <taxon>Eukaryota</taxon>
        <taxon>Metazoa</taxon>
        <taxon>Chordata</taxon>
        <taxon>Craniata</taxon>
        <taxon>Vertebrata</taxon>
        <taxon>Euteleostomi</taxon>
        <taxon>Mammalia</taxon>
        <taxon>Eutheria</taxon>
        <taxon>Laurasiatheria</taxon>
        <taxon>Artiodactyla</taxon>
        <taxon>Ruminantia</taxon>
        <taxon>Pecora</taxon>
        <taxon>Bovidae</taxon>
        <taxon>Bovinae</taxon>
        <taxon>Bos</taxon>
    </lineage>
</organism>
<name>A0A8B9WKS6_BOSMU</name>
<dbReference type="GO" id="GO:0030141">
    <property type="term" value="C:secretory granule"/>
    <property type="evidence" value="ECO:0007669"/>
    <property type="project" value="TreeGrafter"/>
</dbReference>
<keyword evidence="4 6" id="KW-0732">Signal</keyword>
<evidence type="ECO:0000259" key="7">
    <source>
        <dbReference type="Pfam" id="PF01273"/>
    </source>
</evidence>
<comment type="similarity">
    <text evidence="2">Belongs to the BPI/LBP/Plunc superfamily. Plunc family.</text>
</comment>
<evidence type="ECO:0000256" key="2">
    <source>
        <dbReference type="ARBA" id="ARBA00009020"/>
    </source>
</evidence>
<dbReference type="GO" id="GO:0001530">
    <property type="term" value="F:lipopolysaccharide binding"/>
    <property type="evidence" value="ECO:0007669"/>
    <property type="project" value="TreeGrafter"/>
</dbReference>
<comment type="subcellular location">
    <subcellularLocation>
        <location evidence="1">Secreted</location>
    </subcellularLocation>
</comment>
<feature type="chain" id="PRO_5034295278" description="Lipid-binding serum glycoprotein N-terminal domain-containing protein" evidence="6">
    <location>
        <begin position="20"/>
        <end position="233"/>
    </location>
</feature>
<reference evidence="8" key="2">
    <citation type="submission" date="2025-08" db="UniProtKB">
        <authorList>
            <consortium name="Ensembl"/>
        </authorList>
    </citation>
    <scope>IDENTIFICATION</scope>
</reference>
<reference evidence="8" key="1">
    <citation type="submission" date="2019-05" db="EMBL/GenBank/DDBJ databases">
        <authorList>
            <person name="Zhang S."/>
            <person name="Liu J."/>
        </authorList>
    </citation>
    <scope>NUCLEOTIDE SEQUENCE [LARGE SCALE GENOMIC DNA]</scope>
</reference>
<dbReference type="Ensembl" id="ENSBGRT00000010153.1">
    <property type="protein sequence ID" value="ENSBGRP00000008825.1"/>
    <property type="gene ID" value="ENSBGRG00000005491.1"/>
</dbReference>
<dbReference type="PANTHER" id="PTHR47145:SF1">
    <property type="entry name" value="BPI FOLD-CONTAINING FAMILY A MEMBER 2"/>
    <property type="match status" value="1"/>
</dbReference>
<dbReference type="InterPro" id="IPR052507">
    <property type="entry name" value="BPI_fold-antibacterial"/>
</dbReference>
<evidence type="ECO:0000256" key="6">
    <source>
        <dbReference type="SAM" id="SignalP"/>
    </source>
</evidence>
<dbReference type="Gene3D" id="3.15.10.10">
    <property type="entry name" value="Bactericidal permeability-increasing protein, domain 1"/>
    <property type="match status" value="1"/>
</dbReference>
<evidence type="ECO:0000313" key="9">
    <source>
        <dbReference type="Proteomes" id="UP000694520"/>
    </source>
</evidence>
<feature type="signal peptide" evidence="6">
    <location>
        <begin position="1"/>
        <end position="19"/>
    </location>
</feature>
<evidence type="ECO:0000256" key="5">
    <source>
        <dbReference type="ARBA" id="ARBA00023157"/>
    </source>
</evidence>
<evidence type="ECO:0000256" key="1">
    <source>
        <dbReference type="ARBA" id="ARBA00004613"/>
    </source>
</evidence>
<dbReference type="Pfam" id="PF01273">
    <property type="entry name" value="LBP_BPI_CETP"/>
    <property type="match status" value="1"/>
</dbReference>
<evidence type="ECO:0000256" key="4">
    <source>
        <dbReference type="ARBA" id="ARBA00022729"/>
    </source>
</evidence>
<dbReference type="GO" id="GO:0070062">
    <property type="term" value="C:extracellular exosome"/>
    <property type="evidence" value="ECO:0007669"/>
    <property type="project" value="TreeGrafter"/>
</dbReference>
<protein>
    <recommendedName>
        <fullName evidence="7">Lipid-binding serum glycoprotein N-terminal domain-containing protein</fullName>
    </recommendedName>
</protein>
<dbReference type="AlphaFoldDB" id="A0A8B9WKS6"/>
<accession>A0A8B9WKS6</accession>
<dbReference type="InterPro" id="IPR017943">
    <property type="entry name" value="Bactericidal_perm-incr_a/b_dom"/>
</dbReference>
<keyword evidence="3" id="KW-0964">Secreted</keyword>
<feature type="domain" description="Lipid-binding serum glycoprotein N-terminal" evidence="7">
    <location>
        <begin position="74"/>
        <end position="212"/>
    </location>
</feature>
<dbReference type="Proteomes" id="UP000694520">
    <property type="component" value="Chromosome 12"/>
</dbReference>
<reference evidence="8" key="3">
    <citation type="submission" date="2025-09" db="UniProtKB">
        <authorList>
            <consortium name="Ensembl"/>
        </authorList>
    </citation>
    <scope>IDENTIFICATION</scope>
</reference>
<evidence type="ECO:0000256" key="3">
    <source>
        <dbReference type="ARBA" id="ARBA00022525"/>
    </source>
</evidence>
<dbReference type="SUPFAM" id="SSF55394">
    <property type="entry name" value="Bactericidal permeability-increasing protein, BPI"/>
    <property type="match status" value="1"/>
</dbReference>
<dbReference type="GeneTree" id="ENSGT01100000263546"/>